<feature type="compositionally biased region" description="Basic and acidic residues" evidence="1">
    <location>
        <begin position="597"/>
        <end position="617"/>
    </location>
</feature>
<feature type="compositionally biased region" description="Polar residues" evidence="1">
    <location>
        <begin position="51"/>
        <end position="73"/>
    </location>
</feature>
<feature type="compositionally biased region" description="Basic and acidic residues" evidence="1">
    <location>
        <begin position="520"/>
        <end position="533"/>
    </location>
</feature>
<evidence type="ECO:0000256" key="2">
    <source>
        <dbReference type="SAM" id="Phobius"/>
    </source>
</evidence>
<dbReference type="EMBL" id="MU858303">
    <property type="protein sequence ID" value="KAK4207327.1"/>
    <property type="molecule type" value="Genomic_DNA"/>
</dbReference>
<feature type="compositionally biased region" description="Low complexity" evidence="1">
    <location>
        <begin position="696"/>
        <end position="712"/>
    </location>
</feature>
<feature type="transmembrane region" description="Helical" evidence="2">
    <location>
        <begin position="904"/>
        <end position="920"/>
    </location>
</feature>
<feature type="compositionally biased region" description="Basic and acidic residues" evidence="1">
    <location>
        <begin position="168"/>
        <end position="178"/>
    </location>
</feature>
<keyword evidence="2" id="KW-0812">Transmembrane</keyword>
<keyword evidence="2" id="KW-1133">Transmembrane helix</keyword>
<feature type="compositionally biased region" description="Polar residues" evidence="1">
    <location>
        <begin position="211"/>
        <end position="223"/>
    </location>
</feature>
<protein>
    <submittedName>
        <fullName evidence="3">Uncharacterized protein</fullName>
    </submittedName>
</protein>
<accession>A0AAN6Y101</accession>
<feature type="compositionally biased region" description="Basic and acidic residues" evidence="1">
    <location>
        <begin position="561"/>
        <end position="579"/>
    </location>
</feature>
<proteinExistence type="predicted"/>
<feature type="compositionally biased region" description="Polar residues" evidence="1">
    <location>
        <begin position="21"/>
        <end position="35"/>
    </location>
</feature>
<reference evidence="3" key="1">
    <citation type="journal article" date="2023" name="Mol. Phylogenet. Evol.">
        <title>Genome-scale phylogeny and comparative genomics of the fungal order Sordariales.</title>
        <authorList>
            <person name="Hensen N."/>
            <person name="Bonometti L."/>
            <person name="Westerberg I."/>
            <person name="Brannstrom I.O."/>
            <person name="Guillou S."/>
            <person name="Cros-Aarteil S."/>
            <person name="Calhoun S."/>
            <person name="Haridas S."/>
            <person name="Kuo A."/>
            <person name="Mondo S."/>
            <person name="Pangilinan J."/>
            <person name="Riley R."/>
            <person name="LaButti K."/>
            <person name="Andreopoulos B."/>
            <person name="Lipzen A."/>
            <person name="Chen C."/>
            <person name="Yan M."/>
            <person name="Daum C."/>
            <person name="Ng V."/>
            <person name="Clum A."/>
            <person name="Steindorff A."/>
            <person name="Ohm R.A."/>
            <person name="Martin F."/>
            <person name="Silar P."/>
            <person name="Natvig D.O."/>
            <person name="Lalanne C."/>
            <person name="Gautier V."/>
            <person name="Ament-Velasquez S.L."/>
            <person name="Kruys A."/>
            <person name="Hutchinson M.I."/>
            <person name="Powell A.J."/>
            <person name="Barry K."/>
            <person name="Miller A.N."/>
            <person name="Grigoriev I.V."/>
            <person name="Debuchy R."/>
            <person name="Gladieux P."/>
            <person name="Hiltunen Thoren M."/>
            <person name="Johannesson H."/>
        </authorList>
    </citation>
    <scope>NUCLEOTIDE SEQUENCE</scope>
    <source>
        <strain evidence="3">PSN293</strain>
    </source>
</reference>
<reference evidence="3" key="2">
    <citation type="submission" date="2023-05" db="EMBL/GenBank/DDBJ databases">
        <authorList>
            <consortium name="Lawrence Berkeley National Laboratory"/>
            <person name="Steindorff A."/>
            <person name="Hensen N."/>
            <person name="Bonometti L."/>
            <person name="Westerberg I."/>
            <person name="Brannstrom I.O."/>
            <person name="Guillou S."/>
            <person name="Cros-Aarteil S."/>
            <person name="Calhoun S."/>
            <person name="Haridas S."/>
            <person name="Kuo A."/>
            <person name="Mondo S."/>
            <person name="Pangilinan J."/>
            <person name="Riley R."/>
            <person name="Labutti K."/>
            <person name="Andreopoulos B."/>
            <person name="Lipzen A."/>
            <person name="Chen C."/>
            <person name="Yanf M."/>
            <person name="Daum C."/>
            <person name="Ng V."/>
            <person name="Clum A."/>
            <person name="Ohm R."/>
            <person name="Martin F."/>
            <person name="Silar P."/>
            <person name="Natvig D."/>
            <person name="Lalanne C."/>
            <person name="Gautier V."/>
            <person name="Ament-Velasquez S.L."/>
            <person name="Kruys A."/>
            <person name="Hutchinson M.I."/>
            <person name="Powell A.J."/>
            <person name="Barry K."/>
            <person name="Miller A.N."/>
            <person name="Grigoriev I.V."/>
            <person name="Debuchy R."/>
            <person name="Gladieux P."/>
            <person name="Thoren M.H."/>
            <person name="Johannesson H."/>
        </authorList>
    </citation>
    <scope>NUCLEOTIDE SEQUENCE</scope>
    <source>
        <strain evidence="3">PSN293</strain>
    </source>
</reference>
<feature type="compositionally biased region" description="Acidic residues" evidence="1">
    <location>
        <begin position="1055"/>
        <end position="1068"/>
    </location>
</feature>
<dbReference type="AlphaFoldDB" id="A0AAN6Y101"/>
<organism evidence="3 4">
    <name type="scientific">Rhypophila decipiens</name>
    <dbReference type="NCBI Taxonomy" id="261697"/>
    <lineage>
        <taxon>Eukaryota</taxon>
        <taxon>Fungi</taxon>
        <taxon>Dikarya</taxon>
        <taxon>Ascomycota</taxon>
        <taxon>Pezizomycotina</taxon>
        <taxon>Sordariomycetes</taxon>
        <taxon>Sordariomycetidae</taxon>
        <taxon>Sordariales</taxon>
        <taxon>Naviculisporaceae</taxon>
        <taxon>Rhypophila</taxon>
    </lineage>
</organism>
<comment type="caution">
    <text evidence="3">The sequence shown here is derived from an EMBL/GenBank/DDBJ whole genome shotgun (WGS) entry which is preliminary data.</text>
</comment>
<feature type="region of interest" description="Disordered" evidence="1">
    <location>
        <begin position="357"/>
        <end position="402"/>
    </location>
</feature>
<feature type="compositionally biased region" description="Polar residues" evidence="1">
    <location>
        <begin position="151"/>
        <end position="165"/>
    </location>
</feature>
<name>A0AAN6Y101_9PEZI</name>
<evidence type="ECO:0000256" key="1">
    <source>
        <dbReference type="SAM" id="MobiDB-lite"/>
    </source>
</evidence>
<gene>
    <name evidence="3" type="ORF">QBC37DRAFT_433642</name>
</gene>
<feature type="region of interest" description="Disordered" evidence="1">
    <location>
        <begin position="421"/>
        <end position="665"/>
    </location>
</feature>
<evidence type="ECO:0000313" key="3">
    <source>
        <dbReference type="EMBL" id="KAK4207327.1"/>
    </source>
</evidence>
<keyword evidence="4" id="KW-1185">Reference proteome</keyword>
<evidence type="ECO:0000313" key="4">
    <source>
        <dbReference type="Proteomes" id="UP001301769"/>
    </source>
</evidence>
<feature type="region of interest" description="Disordered" evidence="1">
    <location>
        <begin position="1045"/>
        <end position="1068"/>
    </location>
</feature>
<dbReference type="Proteomes" id="UP001301769">
    <property type="component" value="Unassembled WGS sequence"/>
</dbReference>
<feature type="compositionally biased region" description="Basic and acidic residues" evidence="1">
    <location>
        <begin position="357"/>
        <end position="369"/>
    </location>
</feature>
<feature type="compositionally biased region" description="Polar residues" evidence="1">
    <location>
        <begin position="500"/>
        <end position="510"/>
    </location>
</feature>
<feature type="region of interest" description="Disordered" evidence="1">
    <location>
        <begin position="1"/>
        <end position="296"/>
    </location>
</feature>
<feature type="compositionally biased region" description="Basic and acidic residues" evidence="1">
    <location>
        <begin position="422"/>
        <end position="436"/>
    </location>
</feature>
<sequence length="1068" mass="117551">MESSLLDPSPKLAIPSRANGRFTSPTALNGASQRRSFLPRPGSRDGPAASPDNTISPNNSNTKIPRLSQQRTSQENRRFSTFDAWKIAEEEELNAAQGSPSPAPRLFRSRRDSRAKASPKSGAETPSDVQQRRRLLTASSDTALDDRAGSLRSSPNHSLRSQVSDGSFDEKLRRHAADQGEQIADSPKRNSGSFSNRIAELGKDLVRKTSRGSLDGSSPSQNPKARPGARWLSRRFSSRKTEPSNSMTEHGPEDGAEGGKVSDPALFRSGRVTPPTEPDDMRHDRQTPLNKSFAWEADADFTAGDLQASDSPPVALGRTNTRIDEIKALEAQADQMFPDSPKLRSRNTRIDEIRAAEQEAAEKFPDEPLRSQAASEASQDAMAGNEDRPLRTVQTRRPSVKSDAIVTREIESLCRKALTTTRLDEIRVRDADDRSRSASPELVRPSSRELLRSISPVNGGVRKQSEGAPVSVFARERTPSDTFGAVPPAARSSSDDVAPPQQTGGKSSQEPVDGGALSRDSSRTRDESRDILRRLARATGTTPSPEQRTGKREVAIPTTDVEGRDTARQRRSDGVKSEVRLSVGFVGLPRNPSLDSISDRRSNFSHSDSDPIERIEGEMQLFAPLDNQSERGSLRAPSPESDDDGLNDTPRAPKPDPMMLPTPRVTGAFLDTPAIIRSEKLEVGPLLDPVGAEPKATTSATASASTAITATSDEGLSFRGRKPNGSAPRSRPSSTVSAKAKRQASRSASASAHRRTRSLPRQRSSLINSARPPTVKDDLLEIQRANHVEDSTLDDFADLLDAHERDHGLKVEEGSDDDLLGTFDRMNKSLQTGLLGIQTAKRGIERLENEVSHVDSKRLSHNHDLNVSLVCPVCQGHATEGKGTLTYLHLPVPRLWDRRKGFKFTWFGLMLFLLSLWYITESTMCFYFCKPQYCYPGKPCDWSMDDPHWGYAIPVKLDQWSSGGKCRAFVDRLRPEVSDWIADMLDVATGTDITRVDTSHYNWEQKRQHRRRLAKKGLVASSAESPEDAAKFAAWRAARLAKERAESAKEMGYDVNDDEESMDADERI</sequence>
<feature type="region of interest" description="Disordered" evidence="1">
    <location>
        <begin position="686"/>
        <end position="772"/>
    </location>
</feature>
<keyword evidence="2" id="KW-0472">Membrane</keyword>